<evidence type="ECO:0000256" key="3">
    <source>
        <dbReference type="ARBA" id="ARBA00010662"/>
    </source>
</evidence>
<evidence type="ECO:0000256" key="5">
    <source>
        <dbReference type="ARBA" id="ARBA00022801"/>
    </source>
</evidence>
<comment type="caution">
    <text evidence="8">The sequence shown here is derived from an EMBL/GenBank/DDBJ whole genome shotgun (WGS) entry which is preliminary data.</text>
</comment>
<dbReference type="InterPro" id="IPR037171">
    <property type="entry name" value="NagB/RpiA_transferase-like"/>
</dbReference>
<evidence type="ECO:0000313" key="8">
    <source>
        <dbReference type="EMBL" id="GFR79377.1"/>
    </source>
</evidence>
<reference evidence="8 9" key="1">
    <citation type="journal article" date="2021" name="Elife">
        <title>Chloroplast acquisition without the gene transfer in kleptoplastic sea slugs, Plakobranchus ocellatus.</title>
        <authorList>
            <person name="Maeda T."/>
            <person name="Takahashi S."/>
            <person name="Yoshida T."/>
            <person name="Shimamura S."/>
            <person name="Takaki Y."/>
            <person name="Nagai Y."/>
            <person name="Toyoda A."/>
            <person name="Suzuki Y."/>
            <person name="Arimoto A."/>
            <person name="Ishii H."/>
            <person name="Satoh N."/>
            <person name="Nishiyama T."/>
            <person name="Hasebe M."/>
            <person name="Maruyama T."/>
            <person name="Minagawa J."/>
            <person name="Obokata J."/>
            <person name="Shigenobu S."/>
        </authorList>
    </citation>
    <scope>NUCLEOTIDE SEQUENCE [LARGE SCALE GENOMIC DNA]</scope>
</reference>
<evidence type="ECO:0000256" key="2">
    <source>
        <dbReference type="ARBA" id="ARBA00004961"/>
    </source>
</evidence>
<evidence type="ECO:0000313" key="9">
    <source>
        <dbReference type="Proteomes" id="UP000762676"/>
    </source>
</evidence>
<dbReference type="PANTHER" id="PTHR11054">
    <property type="entry name" value="6-PHOSPHOGLUCONOLACTONASE"/>
    <property type="match status" value="1"/>
</dbReference>
<organism evidence="8 9">
    <name type="scientific">Elysia marginata</name>
    <dbReference type="NCBI Taxonomy" id="1093978"/>
    <lineage>
        <taxon>Eukaryota</taxon>
        <taxon>Metazoa</taxon>
        <taxon>Spiralia</taxon>
        <taxon>Lophotrochozoa</taxon>
        <taxon>Mollusca</taxon>
        <taxon>Gastropoda</taxon>
        <taxon>Heterobranchia</taxon>
        <taxon>Euthyneura</taxon>
        <taxon>Panpulmonata</taxon>
        <taxon>Sacoglossa</taxon>
        <taxon>Placobranchoidea</taxon>
        <taxon>Plakobranchidae</taxon>
        <taxon>Elysia</taxon>
    </lineage>
</organism>
<dbReference type="Pfam" id="PF01182">
    <property type="entry name" value="Glucosamine_iso"/>
    <property type="match status" value="1"/>
</dbReference>
<keyword evidence="5 6" id="KW-0378">Hydrolase</keyword>
<comment type="catalytic activity">
    <reaction evidence="1 6">
        <text>6-phospho-D-glucono-1,5-lactone + H2O = 6-phospho-D-gluconate + H(+)</text>
        <dbReference type="Rhea" id="RHEA:12556"/>
        <dbReference type="ChEBI" id="CHEBI:15377"/>
        <dbReference type="ChEBI" id="CHEBI:15378"/>
        <dbReference type="ChEBI" id="CHEBI:57955"/>
        <dbReference type="ChEBI" id="CHEBI:58759"/>
        <dbReference type="EC" id="3.1.1.31"/>
    </reaction>
</comment>
<dbReference type="PANTHER" id="PTHR11054:SF0">
    <property type="entry name" value="6-PHOSPHOGLUCONOLACTONASE"/>
    <property type="match status" value="1"/>
</dbReference>
<comment type="similarity">
    <text evidence="3 6">Belongs to the glucosamine/galactosamine-6-phosphate isomerase family. 6-phosphogluconolactonase subfamily.</text>
</comment>
<dbReference type="InterPro" id="IPR039104">
    <property type="entry name" value="6PGL"/>
</dbReference>
<name>A0AAV4G1G5_9GAST</name>
<dbReference type="EC" id="3.1.1.31" evidence="4 6"/>
<dbReference type="NCBIfam" id="TIGR01198">
    <property type="entry name" value="pgl"/>
    <property type="match status" value="1"/>
</dbReference>
<dbReference type="AlphaFoldDB" id="A0AAV4G1G5"/>
<keyword evidence="9" id="KW-1185">Reference proteome</keyword>
<comment type="pathway">
    <text evidence="2 6">Carbohydrate degradation; pentose phosphate pathway; D-ribulose 5-phosphate from D-glucose 6-phosphate (oxidative stage): step 2/3.</text>
</comment>
<protein>
    <recommendedName>
        <fullName evidence="4 6">6-phosphogluconolactonase</fullName>
        <shortName evidence="6">6PGL</shortName>
        <ecNumber evidence="4 6">3.1.1.31</ecNumber>
    </recommendedName>
</protein>
<dbReference type="Gene3D" id="3.40.50.1360">
    <property type="match status" value="2"/>
</dbReference>
<dbReference type="GO" id="GO:0017057">
    <property type="term" value="F:6-phosphogluconolactonase activity"/>
    <property type="evidence" value="ECO:0007669"/>
    <property type="project" value="UniProtKB-UniRule"/>
</dbReference>
<dbReference type="Proteomes" id="UP000762676">
    <property type="component" value="Unassembled WGS sequence"/>
</dbReference>
<sequence>MAAPIVKVVSSEADVSNELCNLVISNANAAIKERGIFTLGVSGGSAAKFLCNGLPQASTDWSKWRVFFCDERLVPFADPECTYTYYKTNLISKVPVLEEHFFALNPALSVDEAAVDYEKKVRKIFPDGIPRFDVLSLGMGPDGHTCSLFPGHQLLKETERICAPISDSPKPPPQRVTLTFPVINNAACCVFASCGAGKADIVQETERICAPISDSPKPPPQRVTLTFPVINNAACCVFASCGAGKADIVQKVLEDKSDEPLPAARVRPSNGEVVWILDKPAAGKLQSSL</sequence>
<gene>
    <name evidence="8" type="ORF">ElyMa_002287300</name>
</gene>
<dbReference type="SUPFAM" id="SSF100950">
    <property type="entry name" value="NagB/RpiA/CoA transferase-like"/>
    <property type="match status" value="2"/>
</dbReference>
<dbReference type="FunFam" id="3.40.50.1360:FF:000005">
    <property type="entry name" value="6-phosphogluconolactonase"/>
    <property type="match status" value="1"/>
</dbReference>
<dbReference type="CDD" id="cd01400">
    <property type="entry name" value="6PGL"/>
    <property type="match status" value="1"/>
</dbReference>
<evidence type="ECO:0000256" key="4">
    <source>
        <dbReference type="ARBA" id="ARBA00013198"/>
    </source>
</evidence>
<dbReference type="GO" id="GO:0006098">
    <property type="term" value="P:pentose-phosphate shunt"/>
    <property type="evidence" value="ECO:0007669"/>
    <property type="project" value="InterPro"/>
</dbReference>
<proteinExistence type="inferred from homology"/>
<accession>A0AAV4G1G5</accession>
<dbReference type="InterPro" id="IPR005900">
    <property type="entry name" value="6-phosphogluconolactonase_DevB"/>
</dbReference>
<feature type="domain" description="Glucosamine/galactosamine-6-phosphate isomerase" evidence="7">
    <location>
        <begin position="11"/>
        <end position="204"/>
    </location>
</feature>
<comment type="function">
    <text evidence="6">Hydrolysis of 6-phosphogluconolactone to 6-phosphogluconate.</text>
</comment>
<evidence type="ECO:0000259" key="7">
    <source>
        <dbReference type="Pfam" id="PF01182"/>
    </source>
</evidence>
<evidence type="ECO:0000256" key="1">
    <source>
        <dbReference type="ARBA" id="ARBA00000832"/>
    </source>
</evidence>
<evidence type="ECO:0000256" key="6">
    <source>
        <dbReference type="RuleBase" id="RU365095"/>
    </source>
</evidence>
<dbReference type="GO" id="GO:0005975">
    <property type="term" value="P:carbohydrate metabolic process"/>
    <property type="evidence" value="ECO:0007669"/>
    <property type="project" value="UniProtKB-UniRule"/>
</dbReference>
<dbReference type="InterPro" id="IPR006148">
    <property type="entry name" value="Glc/Gal-6P_isomerase"/>
</dbReference>
<dbReference type="EMBL" id="BMAT01004743">
    <property type="protein sequence ID" value="GFR79377.1"/>
    <property type="molecule type" value="Genomic_DNA"/>
</dbReference>